<proteinExistence type="predicted"/>
<evidence type="ECO:0000313" key="2">
    <source>
        <dbReference type="Proteomes" id="UP001162156"/>
    </source>
</evidence>
<sequence length="83" mass="9410">MMERLSMQLRTINTLKIQGWIDIDTVPIVLEGQTELVPTSAAVINTFRGTENEAEKMLKEYLRRAKERSEAKKSGGIVGIIYK</sequence>
<comment type="caution">
    <text evidence="1">The sequence shown here is derived from an EMBL/GenBank/DDBJ whole genome shotgun (WGS) entry which is preliminary data.</text>
</comment>
<dbReference type="EMBL" id="JANEYF010003657">
    <property type="protein sequence ID" value="KAJ8934847.1"/>
    <property type="molecule type" value="Genomic_DNA"/>
</dbReference>
<dbReference type="Proteomes" id="UP001162156">
    <property type="component" value="Unassembled WGS sequence"/>
</dbReference>
<organism evidence="1 2">
    <name type="scientific">Rhamnusium bicolor</name>
    <dbReference type="NCBI Taxonomy" id="1586634"/>
    <lineage>
        <taxon>Eukaryota</taxon>
        <taxon>Metazoa</taxon>
        <taxon>Ecdysozoa</taxon>
        <taxon>Arthropoda</taxon>
        <taxon>Hexapoda</taxon>
        <taxon>Insecta</taxon>
        <taxon>Pterygota</taxon>
        <taxon>Neoptera</taxon>
        <taxon>Endopterygota</taxon>
        <taxon>Coleoptera</taxon>
        <taxon>Polyphaga</taxon>
        <taxon>Cucujiformia</taxon>
        <taxon>Chrysomeloidea</taxon>
        <taxon>Cerambycidae</taxon>
        <taxon>Lepturinae</taxon>
        <taxon>Rhagiini</taxon>
        <taxon>Rhamnusium</taxon>
    </lineage>
</organism>
<gene>
    <name evidence="1" type="ORF">NQ314_013117</name>
</gene>
<protein>
    <submittedName>
        <fullName evidence="1">Uncharacterized protein</fullName>
    </submittedName>
</protein>
<dbReference type="AlphaFoldDB" id="A0AAV8X884"/>
<accession>A0AAV8X884</accession>
<keyword evidence="2" id="KW-1185">Reference proteome</keyword>
<evidence type="ECO:0000313" key="1">
    <source>
        <dbReference type="EMBL" id="KAJ8934847.1"/>
    </source>
</evidence>
<name>A0AAV8X884_9CUCU</name>
<reference evidence="1" key="1">
    <citation type="journal article" date="2023" name="Insect Mol. Biol.">
        <title>Genome sequencing provides insights into the evolution of gene families encoding plant cell wall-degrading enzymes in longhorned beetles.</title>
        <authorList>
            <person name="Shin N.R."/>
            <person name="Okamura Y."/>
            <person name="Kirsch R."/>
            <person name="Pauchet Y."/>
        </authorList>
    </citation>
    <scope>NUCLEOTIDE SEQUENCE</scope>
    <source>
        <strain evidence="1">RBIC_L_NR</strain>
    </source>
</reference>